<organism evidence="6 7">
    <name type="scientific">Solanum pennellii</name>
    <name type="common">Tomato</name>
    <name type="synonym">Lycopersicon pennellii</name>
    <dbReference type="NCBI Taxonomy" id="28526"/>
    <lineage>
        <taxon>Eukaryota</taxon>
        <taxon>Viridiplantae</taxon>
        <taxon>Streptophyta</taxon>
        <taxon>Embryophyta</taxon>
        <taxon>Tracheophyta</taxon>
        <taxon>Spermatophyta</taxon>
        <taxon>Magnoliopsida</taxon>
        <taxon>eudicotyledons</taxon>
        <taxon>Gunneridae</taxon>
        <taxon>Pentapetalae</taxon>
        <taxon>asterids</taxon>
        <taxon>lamiids</taxon>
        <taxon>Solanales</taxon>
        <taxon>Solanaceae</taxon>
        <taxon>Solanoideae</taxon>
        <taxon>Solaneae</taxon>
        <taxon>Solanum</taxon>
        <taxon>Solanum subgen. Lycopersicon</taxon>
    </lineage>
</organism>
<accession>A0ABM1H4Z5</accession>
<dbReference type="RefSeq" id="XP_015080428.1">
    <property type="nucleotide sequence ID" value="XM_015224942.2"/>
</dbReference>
<feature type="compositionally biased region" description="Low complexity" evidence="4">
    <location>
        <begin position="446"/>
        <end position="455"/>
    </location>
</feature>
<dbReference type="PANTHER" id="PTHR12446">
    <property type="entry name" value="TESMIN/TSO1-RELATED"/>
    <property type="match status" value="1"/>
</dbReference>
<feature type="domain" description="CRC" evidence="5">
    <location>
        <begin position="104"/>
        <end position="228"/>
    </location>
</feature>
<feature type="region of interest" description="Disordered" evidence="4">
    <location>
        <begin position="441"/>
        <end position="461"/>
    </location>
</feature>
<feature type="compositionally biased region" description="Polar residues" evidence="4">
    <location>
        <begin position="506"/>
        <end position="517"/>
    </location>
</feature>
<evidence type="ECO:0000256" key="2">
    <source>
        <dbReference type="ARBA" id="ARBA00007267"/>
    </source>
</evidence>
<feature type="compositionally biased region" description="Basic and acidic residues" evidence="4">
    <location>
        <begin position="1"/>
        <end position="16"/>
    </location>
</feature>
<comment type="similarity">
    <text evidence="2">Belongs to the lin-54 family.</text>
</comment>
<evidence type="ECO:0000256" key="3">
    <source>
        <dbReference type="ARBA" id="ARBA00023242"/>
    </source>
</evidence>
<evidence type="ECO:0000313" key="6">
    <source>
        <dbReference type="Proteomes" id="UP000694930"/>
    </source>
</evidence>
<dbReference type="Pfam" id="PF03638">
    <property type="entry name" value="TCR"/>
    <property type="match status" value="2"/>
</dbReference>
<evidence type="ECO:0000313" key="7">
    <source>
        <dbReference type="RefSeq" id="XP_015080428.1"/>
    </source>
</evidence>
<dbReference type="PROSITE" id="PS51634">
    <property type="entry name" value="CRC"/>
    <property type="match status" value="1"/>
</dbReference>
<keyword evidence="6" id="KW-1185">Reference proteome</keyword>
<dbReference type="InterPro" id="IPR033467">
    <property type="entry name" value="Tesmin/TSO1-like_CXC"/>
</dbReference>
<keyword evidence="3" id="KW-0539">Nucleus</keyword>
<evidence type="ECO:0000256" key="4">
    <source>
        <dbReference type="SAM" id="MobiDB-lite"/>
    </source>
</evidence>
<dbReference type="PANTHER" id="PTHR12446:SF34">
    <property type="entry name" value="PROTEIN LIN-54 HOMOLOG"/>
    <property type="match status" value="1"/>
</dbReference>
<evidence type="ECO:0000259" key="5">
    <source>
        <dbReference type="PROSITE" id="PS51634"/>
    </source>
</evidence>
<dbReference type="SMART" id="SM01114">
    <property type="entry name" value="CXC"/>
    <property type="match status" value="2"/>
</dbReference>
<reference evidence="6" key="1">
    <citation type="journal article" date="2014" name="Nat. Genet.">
        <title>The genome of the stress-tolerant wild tomato species Solanum pennellii.</title>
        <authorList>
            <person name="Bolger A."/>
            <person name="Scossa F."/>
            <person name="Bolger M.E."/>
            <person name="Lanz C."/>
            <person name="Maumus F."/>
            <person name="Tohge T."/>
            <person name="Quesneville H."/>
            <person name="Alseekh S."/>
            <person name="Sorensen I."/>
            <person name="Lichtenstein G."/>
            <person name="Fich E.A."/>
            <person name="Conte M."/>
            <person name="Keller H."/>
            <person name="Schneeberger K."/>
            <person name="Schwacke R."/>
            <person name="Ofner I."/>
            <person name="Vrebalov J."/>
            <person name="Xu Y."/>
            <person name="Osorio S."/>
            <person name="Aflitos S.A."/>
            <person name="Schijlen E."/>
            <person name="Jimenez-Gomez J.M."/>
            <person name="Ryngajllo M."/>
            <person name="Kimura S."/>
            <person name="Kumar R."/>
            <person name="Koenig D."/>
            <person name="Headland L.R."/>
            <person name="Maloof J.N."/>
            <person name="Sinha N."/>
            <person name="van Ham R.C."/>
            <person name="Lankhorst R.K."/>
            <person name="Mao L."/>
            <person name="Vogel A."/>
            <person name="Arsova B."/>
            <person name="Panstruga R."/>
            <person name="Fei Z."/>
            <person name="Rose J.K."/>
            <person name="Zamir D."/>
            <person name="Carrari F."/>
            <person name="Giovannoni J.J."/>
            <person name="Weigel D."/>
            <person name="Usadel B."/>
            <person name="Fernie A.R."/>
        </authorList>
    </citation>
    <scope>NUCLEOTIDE SEQUENCE [LARGE SCALE GENOMIC DNA]</scope>
    <source>
        <strain evidence="6">cv. LA0716</strain>
    </source>
</reference>
<evidence type="ECO:0000256" key="1">
    <source>
        <dbReference type="ARBA" id="ARBA00004123"/>
    </source>
</evidence>
<dbReference type="InterPro" id="IPR005172">
    <property type="entry name" value="CRC"/>
</dbReference>
<comment type="subcellular location">
    <subcellularLocation>
        <location evidence="1">Nucleus</location>
    </subcellularLocation>
</comment>
<feature type="region of interest" description="Disordered" evidence="4">
    <location>
        <begin position="162"/>
        <end position="181"/>
    </location>
</feature>
<feature type="compositionally biased region" description="Polar residues" evidence="4">
    <location>
        <begin position="529"/>
        <end position="541"/>
    </location>
</feature>
<protein>
    <submittedName>
        <fullName evidence="7">Protein tesmin/TSO1-like CXC 5 isoform X2</fullName>
    </submittedName>
</protein>
<reference evidence="7" key="2">
    <citation type="submission" date="2025-08" db="UniProtKB">
        <authorList>
            <consortium name="RefSeq"/>
        </authorList>
    </citation>
    <scope>IDENTIFICATION</scope>
</reference>
<dbReference type="InterPro" id="IPR028307">
    <property type="entry name" value="Lin-54_fam"/>
</dbReference>
<feature type="region of interest" description="Disordered" evidence="4">
    <location>
        <begin position="81"/>
        <end position="108"/>
    </location>
</feature>
<dbReference type="Proteomes" id="UP000694930">
    <property type="component" value="Chromosome 7"/>
</dbReference>
<proteinExistence type="inferred from homology"/>
<gene>
    <name evidence="7" type="primary">LOC107024061</name>
</gene>
<name>A0ABM1H4Z5_SOLPN</name>
<dbReference type="GeneID" id="107024061"/>
<sequence>MEKIEEGHFPPKKAESEAASVQVETDNPAKKLARQLDFTGGVPGQALTVSLQEHANQIIQPEPQLQQHILLMPMQQAPVLPPQPLIRPLSMQSSSEAKDGTPKKPKQCNCKHSRCLKLYCECFASGIFCDGCNCANCHNNVENEASRQEAVEATLERNPNAFRPKIASSPHGTREEREEAGDGLVLPKHNKGCHCKKSGCLKKYCECFQANILCSENCRCMDCKNFEGNEERQAHFHGDHANNMAYLQQTANVAITGAIGSSGYGSPPVNKNRKIQELFSGSMIKDPVHRLGQFQQENQIKASVPPSLLSSIPGTRVSNAAALGPPKLNYRSLLADIIQNHDIKELCSVLIVYAQEAAKILSDEKDASLKQAKHHRKASYPSSGVGKVLRDDCSTGIQAESIMVDDSRLDGADVSAERPISPGTLALMCDEQDTTFTAAAAPPNDLTSLSNNTSSQLPHGQGRAEIYPELESIVLAQTRDCLKKLITLGEIKEKKCSLMVRDTDSGRQNNVSSNGIVNTVPPPPPPQQKVDSGTTAANTTRPKVHPPDGK</sequence>
<feature type="region of interest" description="Disordered" evidence="4">
    <location>
        <begin position="1"/>
        <end position="23"/>
    </location>
</feature>
<feature type="region of interest" description="Disordered" evidence="4">
    <location>
        <begin position="502"/>
        <end position="550"/>
    </location>
</feature>